<dbReference type="SUPFAM" id="SSF53756">
    <property type="entry name" value="UDP-Glycosyltransferase/glycogen phosphorylase"/>
    <property type="match status" value="1"/>
</dbReference>
<keyword evidence="13" id="KW-1185">Reference proteome</keyword>
<gene>
    <name evidence="11 12" type="primary">lpxB</name>
    <name evidence="12" type="ORF">GJW-30_1_02820</name>
</gene>
<keyword evidence="8 11" id="KW-0808">Transferase</keyword>
<comment type="similarity">
    <text evidence="2 11">Belongs to the LpxB family.</text>
</comment>
<evidence type="ECO:0000256" key="11">
    <source>
        <dbReference type="HAMAP-Rule" id="MF_00392"/>
    </source>
</evidence>
<evidence type="ECO:0000256" key="4">
    <source>
        <dbReference type="ARBA" id="ARBA00020902"/>
    </source>
</evidence>
<evidence type="ECO:0000256" key="7">
    <source>
        <dbReference type="ARBA" id="ARBA00022676"/>
    </source>
</evidence>
<evidence type="ECO:0000256" key="10">
    <source>
        <dbReference type="ARBA" id="ARBA00048975"/>
    </source>
</evidence>
<sequence length="385" mass="41823">MSELRVFVIAGEESGDQLGARLIRSLRQRVGSDLKLAGVGGEAMAHEGVASLFPQSDISLMGFIAVAKSLTRVLARLRQATAAVVAFRPHVLVIIDSPDFTQRVAKKVRAIAPNIRIVNYVSPSVWAWRPGRARKMRDYVDHVLALLPFEPDVHERLGGPPCTFVGHPLAARVDELRPNATEQQRRESKPPLLLVLPGSRRSEVSRLLPIFGATIEKLVASIGDVELVLPTVAHVEPLVREGTRGWKHPPRIIIAHDEKRAAFRCARAAIAASGTVTLELALASVPTVAAYKVAPIEAAIIRRLIQVPTVILANLVLDQNVIPEFLQEDCTPEKLALALRDVVADTAVRTQQLDAFARLDSVMKIGEAAPSDRAAEIVLSLVGRA</sequence>
<keyword evidence="5 11" id="KW-0444">Lipid biosynthesis</keyword>
<keyword evidence="9 11" id="KW-0443">Lipid metabolism</keyword>
<proteinExistence type="inferred from homology"/>
<dbReference type="Pfam" id="PF02684">
    <property type="entry name" value="LpxB"/>
    <property type="match status" value="1"/>
</dbReference>
<protein>
    <recommendedName>
        <fullName evidence="4 11">Lipid-A-disaccharide synthase</fullName>
        <ecNumber evidence="3 11">2.4.1.182</ecNumber>
    </recommendedName>
</protein>
<dbReference type="EC" id="2.4.1.182" evidence="3 11"/>
<dbReference type="PANTHER" id="PTHR30372">
    <property type="entry name" value="LIPID-A-DISACCHARIDE SYNTHASE"/>
    <property type="match status" value="1"/>
</dbReference>
<evidence type="ECO:0000313" key="12">
    <source>
        <dbReference type="EMBL" id="BAT60284.1"/>
    </source>
</evidence>
<dbReference type="GO" id="GO:0008915">
    <property type="term" value="F:lipid-A-disaccharide synthase activity"/>
    <property type="evidence" value="ECO:0007669"/>
    <property type="project" value="UniProtKB-UniRule"/>
</dbReference>
<evidence type="ECO:0000256" key="9">
    <source>
        <dbReference type="ARBA" id="ARBA00023098"/>
    </source>
</evidence>
<dbReference type="GO" id="GO:0005543">
    <property type="term" value="F:phospholipid binding"/>
    <property type="evidence" value="ECO:0007669"/>
    <property type="project" value="TreeGrafter"/>
</dbReference>
<evidence type="ECO:0000256" key="2">
    <source>
        <dbReference type="ARBA" id="ARBA00007868"/>
    </source>
</evidence>
<dbReference type="RefSeq" id="WP_096356358.1">
    <property type="nucleotide sequence ID" value="NZ_AP014946.1"/>
</dbReference>
<evidence type="ECO:0000256" key="6">
    <source>
        <dbReference type="ARBA" id="ARBA00022556"/>
    </source>
</evidence>
<keyword evidence="7 11" id="KW-0328">Glycosyltransferase</keyword>
<accession>A0A0S3PWJ0</accession>
<dbReference type="UniPathway" id="UPA00973"/>
<name>A0A0S3PWJ0_9BRAD</name>
<dbReference type="GO" id="GO:0016020">
    <property type="term" value="C:membrane"/>
    <property type="evidence" value="ECO:0007669"/>
    <property type="project" value="GOC"/>
</dbReference>
<evidence type="ECO:0000256" key="5">
    <source>
        <dbReference type="ARBA" id="ARBA00022516"/>
    </source>
</evidence>
<dbReference type="AlphaFoldDB" id="A0A0S3PWJ0"/>
<evidence type="ECO:0000256" key="1">
    <source>
        <dbReference type="ARBA" id="ARBA00002056"/>
    </source>
</evidence>
<comment type="pathway">
    <text evidence="11">Bacterial outer membrane biogenesis; LPS lipid A biosynthesis.</text>
</comment>
<dbReference type="PANTHER" id="PTHR30372:SF4">
    <property type="entry name" value="LIPID-A-DISACCHARIDE SYNTHASE, MITOCHONDRIAL-RELATED"/>
    <property type="match status" value="1"/>
</dbReference>
<dbReference type="Proteomes" id="UP000236884">
    <property type="component" value="Chromosome"/>
</dbReference>
<evidence type="ECO:0000256" key="8">
    <source>
        <dbReference type="ARBA" id="ARBA00022679"/>
    </source>
</evidence>
<evidence type="ECO:0000256" key="3">
    <source>
        <dbReference type="ARBA" id="ARBA00012687"/>
    </source>
</evidence>
<comment type="catalytic activity">
    <reaction evidence="10 11">
        <text>a lipid X + a UDP-2-N,3-O-bis[(3R)-3-hydroxyacyl]-alpha-D-glucosamine = a lipid A disaccharide + UDP + H(+)</text>
        <dbReference type="Rhea" id="RHEA:67828"/>
        <dbReference type="ChEBI" id="CHEBI:15378"/>
        <dbReference type="ChEBI" id="CHEBI:58223"/>
        <dbReference type="ChEBI" id="CHEBI:137748"/>
        <dbReference type="ChEBI" id="CHEBI:176338"/>
        <dbReference type="ChEBI" id="CHEBI:176343"/>
        <dbReference type="EC" id="2.4.1.182"/>
    </reaction>
</comment>
<keyword evidence="6 11" id="KW-0441">Lipid A biosynthesis</keyword>
<comment type="function">
    <text evidence="1 11">Condensation of UDP-2,3-diacylglucosamine and 2,3-diacylglucosamine-1-phosphate to form lipid A disaccharide, a precursor of lipid A, a phosphorylated glycolipid that anchors the lipopolysaccharide to the outer membrane of the cell.</text>
</comment>
<dbReference type="GO" id="GO:0009245">
    <property type="term" value="P:lipid A biosynthetic process"/>
    <property type="evidence" value="ECO:0007669"/>
    <property type="project" value="UniProtKB-UniRule"/>
</dbReference>
<evidence type="ECO:0000313" key="13">
    <source>
        <dbReference type="Proteomes" id="UP000236884"/>
    </source>
</evidence>
<organism evidence="12 13">
    <name type="scientific">Variibacter gotjawalensis</name>
    <dbReference type="NCBI Taxonomy" id="1333996"/>
    <lineage>
        <taxon>Bacteria</taxon>
        <taxon>Pseudomonadati</taxon>
        <taxon>Pseudomonadota</taxon>
        <taxon>Alphaproteobacteria</taxon>
        <taxon>Hyphomicrobiales</taxon>
        <taxon>Nitrobacteraceae</taxon>
        <taxon>Variibacter</taxon>
    </lineage>
</organism>
<dbReference type="KEGG" id="vgo:GJW-30_1_02820"/>
<dbReference type="HAMAP" id="MF_00392">
    <property type="entry name" value="LpxB"/>
    <property type="match status" value="1"/>
</dbReference>
<dbReference type="InterPro" id="IPR003835">
    <property type="entry name" value="Glyco_trans_19"/>
</dbReference>
<dbReference type="OrthoDB" id="9801642at2"/>
<dbReference type="NCBIfam" id="TIGR00215">
    <property type="entry name" value="lpxB"/>
    <property type="match status" value="1"/>
</dbReference>
<reference evidence="12 13" key="1">
    <citation type="submission" date="2015-08" db="EMBL/GenBank/DDBJ databases">
        <title>Investigation of the bacterial diversity of lava forest soil.</title>
        <authorList>
            <person name="Lee J.S."/>
        </authorList>
    </citation>
    <scope>NUCLEOTIDE SEQUENCE [LARGE SCALE GENOMIC DNA]</scope>
    <source>
        <strain evidence="12 13">GJW-30</strain>
    </source>
</reference>
<dbReference type="EMBL" id="AP014946">
    <property type="protein sequence ID" value="BAT60284.1"/>
    <property type="molecule type" value="Genomic_DNA"/>
</dbReference>